<feature type="non-terminal residue" evidence="3">
    <location>
        <position position="369"/>
    </location>
</feature>
<dbReference type="Gene3D" id="3.90.1150.10">
    <property type="entry name" value="Aspartate Aminotransferase, domain 1"/>
    <property type="match status" value="2"/>
</dbReference>
<dbReference type="EC" id="2.6.1.-" evidence="1"/>
<dbReference type="PRINTS" id="PR00753">
    <property type="entry name" value="ACCSYNTHASE"/>
</dbReference>
<dbReference type="Gene3D" id="3.40.640.10">
    <property type="entry name" value="Type I PLP-dependent aspartate aminotransferase-like (Major domain)"/>
    <property type="match status" value="1"/>
</dbReference>
<reference evidence="3" key="1">
    <citation type="submission" date="2020-10" db="EMBL/GenBank/DDBJ databases">
        <authorList>
            <person name="Gilroy R."/>
        </authorList>
    </citation>
    <scope>NUCLEOTIDE SEQUENCE</scope>
    <source>
        <strain evidence="3">F6-4510</strain>
    </source>
</reference>
<dbReference type="GO" id="GO:0008483">
    <property type="term" value="F:transaminase activity"/>
    <property type="evidence" value="ECO:0007669"/>
    <property type="project" value="UniProtKB-KW"/>
</dbReference>
<evidence type="ECO:0000313" key="3">
    <source>
        <dbReference type="EMBL" id="MBO8434593.1"/>
    </source>
</evidence>
<comment type="similarity">
    <text evidence="1">Belongs to the class-I pyridoxal-phosphate-dependent aminotransferase family.</text>
</comment>
<evidence type="ECO:0000256" key="1">
    <source>
        <dbReference type="RuleBase" id="RU000481"/>
    </source>
</evidence>
<gene>
    <name evidence="3" type="ORF">IAC55_04640</name>
</gene>
<protein>
    <recommendedName>
        <fullName evidence="1">Aminotransferase</fullName>
        <ecNumber evidence="1">2.6.1.-</ecNumber>
    </recommendedName>
</protein>
<dbReference type="SUPFAM" id="SSF53383">
    <property type="entry name" value="PLP-dependent transferases"/>
    <property type="match status" value="1"/>
</dbReference>
<keyword evidence="1" id="KW-0808">Transferase</keyword>
<dbReference type="PANTHER" id="PTHR42691:SF1">
    <property type="entry name" value="ASPARTATE AMINOTRANSFERASE YHDR-RELATED"/>
    <property type="match status" value="1"/>
</dbReference>
<name>A0A9D9DXC6_9FIRM</name>
<dbReference type="Pfam" id="PF00155">
    <property type="entry name" value="Aminotran_1_2"/>
    <property type="match status" value="1"/>
</dbReference>
<proteinExistence type="inferred from homology"/>
<keyword evidence="1 3" id="KW-0032">Aminotransferase</keyword>
<dbReference type="CDD" id="cd00609">
    <property type="entry name" value="AAT_like"/>
    <property type="match status" value="1"/>
</dbReference>
<dbReference type="PANTHER" id="PTHR42691">
    <property type="entry name" value="ASPARTATE AMINOTRANSFERASE YHDR-RELATED"/>
    <property type="match status" value="1"/>
</dbReference>
<comment type="cofactor">
    <cofactor evidence="1">
        <name>pyridoxal 5'-phosphate</name>
        <dbReference type="ChEBI" id="CHEBI:597326"/>
    </cofactor>
</comment>
<sequence>MISEKMKAFTQNSSVIRAMFEEGKKMSALYGAENVYDFSLGNPSVEPPQSVKDAIIKILNEETPNYVHGYTNNSGYEDVREFVANSTNKEFGTNFTFENVVMTCGAAGGLNIILKSILNPDDEVIVFAPFFGEYNAYVKNYDGKLVVVEADTETFQLNIESFKDKITEKTKAVIINTPNNPTGVVYSEETLKKLSALLCEAEEKIGHPIYLISDEPYRRLIYDGLTVPFVSKYYKNTFVAYSFSKSLSLPGERIGYIIVNSELDGFEEMMNALNVANRIIGFVNAPSLFQRVLPYCMEEKADLETYDKNRKLLYNMLTDLGFECVKPEGAFYMFPKTLIADDKEFCNTAKEFRILSTPGSAFSCPGHFR</sequence>
<dbReference type="EMBL" id="JADIMX010000086">
    <property type="protein sequence ID" value="MBO8434593.1"/>
    <property type="molecule type" value="Genomic_DNA"/>
</dbReference>
<dbReference type="InterPro" id="IPR015421">
    <property type="entry name" value="PyrdxlP-dep_Trfase_major"/>
</dbReference>
<accession>A0A9D9DXC6</accession>
<dbReference type="InterPro" id="IPR004839">
    <property type="entry name" value="Aminotransferase_I/II_large"/>
</dbReference>
<dbReference type="Proteomes" id="UP000823611">
    <property type="component" value="Unassembled WGS sequence"/>
</dbReference>
<dbReference type="InterPro" id="IPR015424">
    <property type="entry name" value="PyrdxlP-dep_Trfase"/>
</dbReference>
<evidence type="ECO:0000259" key="2">
    <source>
        <dbReference type="Pfam" id="PF00155"/>
    </source>
</evidence>
<evidence type="ECO:0000313" key="4">
    <source>
        <dbReference type="Proteomes" id="UP000823611"/>
    </source>
</evidence>
<dbReference type="InterPro" id="IPR004838">
    <property type="entry name" value="NHTrfase_class1_PyrdxlP-BS"/>
</dbReference>
<dbReference type="NCBIfam" id="NF005305">
    <property type="entry name" value="PRK06836.1"/>
    <property type="match status" value="1"/>
</dbReference>
<dbReference type="AlphaFoldDB" id="A0A9D9DXC6"/>
<feature type="domain" description="Aminotransferase class I/classII large" evidence="2">
    <location>
        <begin position="34"/>
        <end position="369"/>
    </location>
</feature>
<dbReference type="PROSITE" id="PS00105">
    <property type="entry name" value="AA_TRANSFER_CLASS_1"/>
    <property type="match status" value="1"/>
</dbReference>
<dbReference type="GO" id="GO:0030170">
    <property type="term" value="F:pyridoxal phosphate binding"/>
    <property type="evidence" value="ECO:0007669"/>
    <property type="project" value="InterPro"/>
</dbReference>
<organism evidence="3 4">
    <name type="scientific">Candidatus Fimicola merdigallinarum</name>
    <dbReference type="NCBI Taxonomy" id="2840819"/>
    <lineage>
        <taxon>Bacteria</taxon>
        <taxon>Bacillati</taxon>
        <taxon>Bacillota</taxon>
        <taxon>Clostridia</taxon>
        <taxon>Lachnospirales</taxon>
        <taxon>Lachnospiraceae</taxon>
        <taxon>Lachnospiraceae incertae sedis</taxon>
        <taxon>Candidatus Fimicola</taxon>
    </lineage>
</organism>
<reference evidence="3" key="2">
    <citation type="journal article" date="2021" name="PeerJ">
        <title>Extensive microbial diversity within the chicken gut microbiome revealed by metagenomics and culture.</title>
        <authorList>
            <person name="Gilroy R."/>
            <person name="Ravi A."/>
            <person name="Getino M."/>
            <person name="Pursley I."/>
            <person name="Horton D.L."/>
            <person name="Alikhan N.F."/>
            <person name="Baker D."/>
            <person name="Gharbi K."/>
            <person name="Hall N."/>
            <person name="Watson M."/>
            <person name="Adriaenssens E.M."/>
            <person name="Foster-Nyarko E."/>
            <person name="Jarju S."/>
            <person name="Secka A."/>
            <person name="Antonio M."/>
            <person name="Oren A."/>
            <person name="Chaudhuri R.R."/>
            <person name="La Ragione R."/>
            <person name="Hildebrand F."/>
            <person name="Pallen M.J."/>
        </authorList>
    </citation>
    <scope>NUCLEOTIDE SEQUENCE</scope>
    <source>
        <strain evidence="3">F6-4510</strain>
    </source>
</reference>
<comment type="caution">
    <text evidence="3">The sequence shown here is derived from an EMBL/GenBank/DDBJ whole genome shotgun (WGS) entry which is preliminary data.</text>
</comment>
<dbReference type="InterPro" id="IPR015422">
    <property type="entry name" value="PyrdxlP-dep_Trfase_small"/>
</dbReference>